<dbReference type="Proteomes" id="UP000319004">
    <property type="component" value="Chromosome"/>
</dbReference>
<reference evidence="1 2" key="1">
    <citation type="submission" date="2019-03" db="EMBL/GenBank/DDBJ databases">
        <title>Deep-cultivation of Planctomycetes and their phenomic and genomic characterization uncovers novel biology.</title>
        <authorList>
            <person name="Wiegand S."/>
            <person name="Jogler M."/>
            <person name="Boedeker C."/>
            <person name="Pinto D."/>
            <person name="Vollmers J."/>
            <person name="Rivas-Marin E."/>
            <person name="Kohn T."/>
            <person name="Peeters S.H."/>
            <person name="Heuer A."/>
            <person name="Rast P."/>
            <person name="Oberbeckmann S."/>
            <person name="Bunk B."/>
            <person name="Jeske O."/>
            <person name="Meyerdierks A."/>
            <person name="Storesund J.E."/>
            <person name="Kallscheuer N."/>
            <person name="Luecker S."/>
            <person name="Lage O.M."/>
            <person name="Pohl T."/>
            <person name="Merkel B.J."/>
            <person name="Hornburger P."/>
            <person name="Mueller R.-W."/>
            <person name="Bruemmer F."/>
            <person name="Labrenz M."/>
            <person name="Spormann A.M."/>
            <person name="Op den Camp H."/>
            <person name="Overmann J."/>
            <person name="Amann R."/>
            <person name="Jetten M.S.M."/>
            <person name="Mascher T."/>
            <person name="Medema M.H."/>
            <person name="Devos D.P."/>
            <person name="Kaster A.-K."/>
            <person name="Ovreas L."/>
            <person name="Rohde M."/>
            <person name="Galperin M.Y."/>
            <person name="Jogler C."/>
        </authorList>
    </citation>
    <scope>NUCLEOTIDE SEQUENCE [LARGE SCALE GENOMIC DNA]</scope>
    <source>
        <strain evidence="1 2">Enr13</strain>
    </source>
</reference>
<proteinExistence type="predicted"/>
<dbReference type="InterPro" id="IPR010869">
    <property type="entry name" value="DUF1501"/>
</dbReference>
<dbReference type="SUPFAM" id="SSF53649">
    <property type="entry name" value="Alkaline phosphatase-like"/>
    <property type="match status" value="1"/>
</dbReference>
<sequence>MNDDMTPDGELIARRMMLQQSACGFGALACGAMAADAFTAPTSLAAGPVPPPGAHRMPRAKRIIFLFMQGGVSQVDSFDHKPALQTHDGKKMPFDDAREFARSGQRGIEQRLMKSPWGFKPYGQCGRYVSDLFPETARHVDDLCFIHSMHTDGVAHGPATLFLHCGSTNFVRPSVGSWIYYGLGTENAALPGFVSIAPSIGNGGPRNYGSAFLPARYQGTPIGTAGRSDLEIDNLVRQDASIERQKAQLDLIDQLNRRQIRRRGIHNSEFEAMQQSYQLAWRMQQVAPDILDLTSESATTLSEYGIDDPTTQDYGRKCLLARRLCEAGVRFVQVNYGDNSANPAWDQHSNLPKHATHAKAVDRPIAALLADLKRRGLLEDTIVWWGGEFGRTPYSQSNGTGRDHNPGGFTVWLAGGGFRPGMAYGETDEFGFASIQNKVHMHDLHATLLHQLGLDHEQLTYRHAGRDFRLTDVYGRVIDEIIS</sequence>
<evidence type="ECO:0008006" key="3">
    <source>
        <dbReference type="Google" id="ProtNLM"/>
    </source>
</evidence>
<dbReference type="AlphaFoldDB" id="A0A518HHC8"/>
<dbReference type="EMBL" id="CP037423">
    <property type="protein sequence ID" value="QDV40251.1"/>
    <property type="molecule type" value="Genomic_DNA"/>
</dbReference>
<organism evidence="1 2">
    <name type="scientific">Stieleria neptunia</name>
    <dbReference type="NCBI Taxonomy" id="2527979"/>
    <lineage>
        <taxon>Bacteria</taxon>
        <taxon>Pseudomonadati</taxon>
        <taxon>Planctomycetota</taxon>
        <taxon>Planctomycetia</taxon>
        <taxon>Pirellulales</taxon>
        <taxon>Pirellulaceae</taxon>
        <taxon>Stieleria</taxon>
    </lineage>
</organism>
<name>A0A518HHC8_9BACT</name>
<gene>
    <name evidence="1" type="ORF">Enr13x_00570</name>
</gene>
<dbReference type="RefSeq" id="WP_197455670.1">
    <property type="nucleotide sequence ID" value="NZ_CP037423.1"/>
</dbReference>
<evidence type="ECO:0000313" key="2">
    <source>
        <dbReference type="Proteomes" id="UP000319004"/>
    </source>
</evidence>
<protein>
    <recommendedName>
        <fullName evidence="3">Sulfatase</fullName>
    </recommendedName>
</protein>
<evidence type="ECO:0000313" key="1">
    <source>
        <dbReference type="EMBL" id="QDV40251.1"/>
    </source>
</evidence>
<dbReference type="PANTHER" id="PTHR43737">
    <property type="entry name" value="BLL7424 PROTEIN"/>
    <property type="match status" value="1"/>
</dbReference>
<dbReference type="Pfam" id="PF07394">
    <property type="entry name" value="DUF1501"/>
    <property type="match status" value="1"/>
</dbReference>
<accession>A0A518HHC8</accession>
<dbReference type="PANTHER" id="PTHR43737:SF1">
    <property type="entry name" value="DUF1501 DOMAIN-CONTAINING PROTEIN"/>
    <property type="match status" value="1"/>
</dbReference>
<dbReference type="InterPro" id="IPR017850">
    <property type="entry name" value="Alkaline_phosphatase_core_sf"/>
</dbReference>
<keyword evidence="2" id="KW-1185">Reference proteome</keyword>
<dbReference type="PROSITE" id="PS51318">
    <property type="entry name" value="TAT"/>
    <property type="match status" value="1"/>
</dbReference>
<dbReference type="KEGG" id="snep:Enr13x_00570"/>
<dbReference type="Gene3D" id="3.40.720.10">
    <property type="entry name" value="Alkaline Phosphatase, subunit A"/>
    <property type="match status" value="1"/>
</dbReference>
<dbReference type="InterPro" id="IPR006311">
    <property type="entry name" value="TAT_signal"/>
</dbReference>